<organism evidence="1 2">
    <name type="scientific">Nitrosospira lacus</name>
    <dbReference type="NCBI Taxonomy" id="1288494"/>
    <lineage>
        <taxon>Bacteria</taxon>
        <taxon>Pseudomonadati</taxon>
        <taxon>Pseudomonadota</taxon>
        <taxon>Betaproteobacteria</taxon>
        <taxon>Nitrosomonadales</taxon>
        <taxon>Nitrosomonadaceae</taxon>
        <taxon>Nitrosospira</taxon>
    </lineage>
</organism>
<keyword evidence="2" id="KW-1185">Reference proteome</keyword>
<accession>A0A1W6SSN0</accession>
<evidence type="ECO:0000313" key="2">
    <source>
        <dbReference type="Proteomes" id="UP000012179"/>
    </source>
</evidence>
<protein>
    <submittedName>
        <fullName evidence="1">Uncharacterized protein</fullName>
    </submittedName>
</protein>
<sequence>MFRIGSLKALLQCIQFFLYRSGLYFKGILLLFKNCPPRIIFVIAQGFLRIDQVLKLGLKGGDLGLLGFGCCAQSFLPFHNGRNPNSPEIQA</sequence>
<name>A0A1W6SSN0_9PROT</name>
<reference evidence="1 2" key="1">
    <citation type="journal article" date="2015" name="Int. J. Syst. Evol. Microbiol.">
        <title>Nitrosospira lacus sp. nov., a psychrotolerant, ammonia-oxidizing bacterium from sandy lake sediment.</title>
        <authorList>
            <person name="Urakawa H."/>
            <person name="Garcia J.C."/>
            <person name="Nielsen J.L."/>
            <person name="Le V.Q."/>
            <person name="Kozlowski J.A."/>
            <person name="Stein L.Y."/>
            <person name="Lim C.K."/>
            <person name="Pommerening-Roser A."/>
            <person name="Martens-Habbena W."/>
            <person name="Stahl D.A."/>
            <person name="Klotz M.G."/>
        </authorList>
    </citation>
    <scope>NUCLEOTIDE SEQUENCE [LARGE SCALE GENOMIC DNA]</scope>
    <source>
        <strain evidence="1 2">APG3</strain>
    </source>
</reference>
<dbReference type="AlphaFoldDB" id="A0A1W6SSN0"/>
<dbReference type="Proteomes" id="UP000012179">
    <property type="component" value="Chromosome"/>
</dbReference>
<dbReference type="KEGG" id="nlc:EBAPG3_15060"/>
<dbReference type="EMBL" id="CP021106">
    <property type="protein sequence ID" value="ARO88818.1"/>
    <property type="molecule type" value="Genomic_DNA"/>
</dbReference>
<gene>
    <name evidence="1" type="ORF">EBAPG3_014150</name>
</gene>
<proteinExistence type="predicted"/>
<evidence type="ECO:0000313" key="1">
    <source>
        <dbReference type="EMBL" id="ARO88818.1"/>
    </source>
</evidence>